<evidence type="ECO:0000259" key="2">
    <source>
        <dbReference type="Pfam" id="PF14075"/>
    </source>
</evidence>
<dbReference type="PANTHER" id="PTHR21669:SF10">
    <property type="entry name" value="UBINUCLEIN-2"/>
    <property type="match status" value="1"/>
</dbReference>
<evidence type="ECO:0000313" key="4">
    <source>
        <dbReference type="Proteomes" id="UP000289886"/>
    </source>
</evidence>
<comment type="caution">
    <text evidence="3">The sequence shown here is derived from an EMBL/GenBank/DDBJ whole genome shotgun (WGS) entry which is preliminary data.</text>
</comment>
<gene>
    <name evidence="3" type="ORF">EOD39_21729</name>
</gene>
<dbReference type="GO" id="GO:0005634">
    <property type="term" value="C:nucleus"/>
    <property type="evidence" value="ECO:0007669"/>
    <property type="project" value="TreeGrafter"/>
</dbReference>
<protein>
    <submittedName>
        <fullName evidence="3">Ubinuclein-2</fullName>
    </submittedName>
</protein>
<keyword evidence="4" id="KW-1185">Reference proteome</keyword>
<evidence type="ECO:0000313" key="3">
    <source>
        <dbReference type="EMBL" id="RXM90905.1"/>
    </source>
</evidence>
<feature type="region of interest" description="Disordered" evidence="1">
    <location>
        <begin position="13"/>
        <end position="54"/>
    </location>
</feature>
<feature type="region of interest" description="Disordered" evidence="1">
    <location>
        <begin position="392"/>
        <end position="420"/>
    </location>
</feature>
<feature type="region of interest" description="Disordered" evidence="1">
    <location>
        <begin position="207"/>
        <end position="241"/>
    </location>
</feature>
<dbReference type="InterPro" id="IPR026947">
    <property type="entry name" value="UBN_middle_dom"/>
</dbReference>
<feature type="compositionally biased region" description="Basic and acidic residues" evidence="1">
    <location>
        <begin position="394"/>
        <end position="405"/>
    </location>
</feature>
<evidence type="ECO:0000256" key="1">
    <source>
        <dbReference type="SAM" id="MobiDB-lite"/>
    </source>
</evidence>
<accession>A0A444URV5</accession>
<reference evidence="3 4" key="1">
    <citation type="submission" date="2019-01" db="EMBL/GenBank/DDBJ databases">
        <title>Draft Genome and Complete Hox-Cluster Characterization of the Sterlet Sturgeon (Acipenser ruthenus).</title>
        <authorList>
            <person name="Wei Q."/>
        </authorList>
    </citation>
    <scope>NUCLEOTIDE SEQUENCE [LARGE SCALE GENOMIC DNA]</scope>
    <source>
        <strain evidence="3">WHYD16114868_AA</strain>
        <tissue evidence="3">Blood</tissue>
    </source>
</reference>
<dbReference type="AlphaFoldDB" id="A0A444URV5"/>
<feature type="compositionally biased region" description="Basic and acidic residues" evidence="1">
    <location>
        <begin position="16"/>
        <end position="25"/>
    </location>
</feature>
<feature type="compositionally biased region" description="Basic and acidic residues" evidence="1">
    <location>
        <begin position="152"/>
        <end position="162"/>
    </location>
</feature>
<feature type="compositionally biased region" description="Low complexity" evidence="1">
    <location>
        <begin position="42"/>
        <end position="51"/>
    </location>
</feature>
<dbReference type="EMBL" id="SCEB01011699">
    <property type="protein sequence ID" value="RXM90905.1"/>
    <property type="molecule type" value="Genomic_DNA"/>
</dbReference>
<name>A0A444URV5_ACIRT</name>
<feature type="domain" description="Ubinuclein middle" evidence="2">
    <location>
        <begin position="343"/>
        <end position="479"/>
    </location>
</feature>
<feature type="region of interest" description="Disordered" evidence="1">
    <location>
        <begin position="115"/>
        <end position="195"/>
    </location>
</feature>
<organism evidence="3 4">
    <name type="scientific">Acipenser ruthenus</name>
    <name type="common">Sterlet sturgeon</name>
    <dbReference type="NCBI Taxonomy" id="7906"/>
    <lineage>
        <taxon>Eukaryota</taxon>
        <taxon>Metazoa</taxon>
        <taxon>Chordata</taxon>
        <taxon>Craniata</taxon>
        <taxon>Vertebrata</taxon>
        <taxon>Euteleostomi</taxon>
        <taxon>Actinopterygii</taxon>
        <taxon>Chondrostei</taxon>
        <taxon>Acipenseriformes</taxon>
        <taxon>Acipenseridae</taxon>
        <taxon>Acipenser</taxon>
    </lineage>
</organism>
<dbReference type="GO" id="GO:0006325">
    <property type="term" value="P:chromatin organization"/>
    <property type="evidence" value="ECO:0007669"/>
    <property type="project" value="TreeGrafter"/>
</dbReference>
<proteinExistence type="predicted"/>
<dbReference type="Pfam" id="PF14075">
    <property type="entry name" value="UBN_AB"/>
    <property type="match status" value="1"/>
</dbReference>
<sequence length="479" mass="52741">MAEPRKVAFITLSPPDSHKRCREDEPCSPAAPMASGNNIFPGTGTAAAAAADGEKAAERRITVRLNLRLSEPSEQASAEFNYSELVQSIQYDELVPASLTTKFGGFYINAGTLQFRPASDSEGDDTRGENKMKPHRKLKEGEERGMKKRKRKEEGSSMEKEKKPRKNRVPKTLGVSALNAHRPDKKKRKKLMKDSLSLAAMLRKFTREKESMKRSAPPTQTPAGLPKPLKPSVSTHSPALHDLPDPSVLSLLGSANDSELFQQAASAMELLGDIDLEGLLESTPQDSPEGGASSCGQENGMLGAVVAAGGGGAARTQVMRLTPPPPLPDGLPASLRRRIGDLRELSLSLQDDRLRAPLLKLKLAVSNVMPEQLSRYRDDCLAHNQAKVAKVAKLHSEEDRERNGSEDEDDEKPGKRVMGPRKKFHWDENIRALLCNLVQIKLGCYELEPNKTMTAEDYLKSFLESEVKPLWPKGWMQAR</sequence>
<dbReference type="PANTHER" id="PTHR21669">
    <property type="entry name" value="CAPZ-INTERACTING PROTEIN AND RELATED PROTEINS"/>
    <property type="match status" value="1"/>
</dbReference>
<dbReference type="Proteomes" id="UP000289886">
    <property type="component" value="Unassembled WGS sequence"/>
</dbReference>